<evidence type="ECO:0000256" key="1">
    <source>
        <dbReference type="SAM" id="MobiDB-lite"/>
    </source>
</evidence>
<accession>A0A4S2MY98</accession>
<dbReference type="InParanoid" id="A0A4S2MY98"/>
<proteinExistence type="predicted"/>
<evidence type="ECO:0000313" key="3">
    <source>
        <dbReference type="Proteomes" id="UP000298138"/>
    </source>
</evidence>
<protein>
    <submittedName>
        <fullName evidence="2">Uncharacterized protein</fullName>
    </submittedName>
</protein>
<dbReference type="EMBL" id="ML220118">
    <property type="protein sequence ID" value="TGZ81728.1"/>
    <property type="molecule type" value="Genomic_DNA"/>
</dbReference>
<organism evidence="2 3">
    <name type="scientific">Ascodesmis nigricans</name>
    <dbReference type="NCBI Taxonomy" id="341454"/>
    <lineage>
        <taxon>Eukaryota</taxon>
        <taxon>Fungi</taxon>
        <taxon>Dikarya</taxon>
        <taxon>Ascomycota</taxon>
        <taxon>Pezizomycotina</taxon>
        <taxon>Pezizomycetes</taxon>
        <taxon>Pezizales</taxon>
        <taxon>Ascodesmidaceae</taxon>
        <taxon>Ascodesmis</taxon>
    </lineage>
</organism>
<dbReference type="AlphaFoldDB" id="A0A4S2MY98"/>
<keyword evidence="3" id="KW-1185">Reference proteome</keyword>
<feature type="compositionally biased region" description="Low complexity" evidence="1">
    <location>
        <begin position="42"/>
        <end position="51"/>
    </location>
</feature>
<dbReference type="Proteomes" id="UP000298138">
    <property type="component" value="Unassembled WGS sequence"/>
</dbReference>
<name>A0A4S2MY98_9PEZI</name>
<sequence>MAISVHSPPPTSTPPTKHLQGHASPSCISSPSHRNSLSLHASPYLSRPRSSPLKRRLPLTTLITATPPSHRATSHSMRCTASIFCTTVDDGQQNKVSGWIDKASVVSRQARIRYAFELHCTTIQLSTTPPKRFLHVSTDSPCHGTLVMPNVISSTAPLVPSPLGIDRGYRNRRHWRKKDSSSLNLTSKSTAINPPPLHAV</sequence>
<reference evidence="2 3" key="1">
    <citation type="submission" date="2019-04" db="EMBL/GenBank/DDBJ databases">
        <title>Comparative genomics and transcriptomics to analyze fruiting body development in filamentous ascomycetes.</title>
        <authorList>
            <consortium name="DOE Joint Genome Institute"/>
            <person name="Lutkenhaus R."/>
            <person name="Traeger S."/>
            <person name="Breuer J."/>
            <person name="Kuo A."/>
            <person name="Lipzen A."/>
            <person name="Pangilinan J."/>
            <person name="Dilworth D."/>
            <person name="Sandor L."/>
            <person name="Poggeler S."/>
            <person name="Barry K."/>
            <person name="Grigoriev I.V."/>
            <person name="Nowrousian M."/>
        </authorList>
    </citation>
    <scope>NUCLEOTIDE SEQUENCE [LARGE SCALE GENOMIC DNA]</scope>
    <source>
        <strain evidence="2 3">CBS 389.68</strain>
    </source>
</reference>
<gene>
    <name evidence="2" type="ORF">EX30DRAFT_254305</name>
</gene>
<feature type="compositionally biased region" description="Polar residues" evidence="1">
    <location>
        <begin position="26"/>
        <end position="39"/>
    </location>
</feature>
<feature type="region of interest" description="Disordered" evidence="1">
    <location>
        <begin position="1"/>
        <end position="57"/>
    </location>
</feature>
<evidence type="ECO:0000313" key="2">
    <source>
        <dbReference type="EMBL" id="TGZ81728.1"/>
    </source>
</evidence>